<feature type="region of interest" description="Disordered" evidence="1">
    <location>
        <begin position="247"/>
        <end position="269"/>
    </location>
</feature>
<name>A0A930YB57_9ACTN</name>
<protein>
    <submittedName>
        <fullName evidence="2">Arylsulfotransferase family protein</fullName>
    </submittedName>
</protein>
<evidence type="ECO:0000256" key="1">
    <source>
        <dbReference type="SAM" id="MobiDB-lite"/>
    </source>
</evidence>
<evidence type="ECO:0000313" key="3">
    <source>
        <dbReference type="Proteomes" id="UP000656804"/>
    </source>
</evidence>
<dbReference type="EMBL" id="JADIVZ010000004">
    <property type="protein sequence ID" value="MBF4162113.1"/>
    <property type="molecule type" value="Genomic_DNA"/>
</dbReference>
<dbReference type="PROSITE" id="PS51318">
    <property type="entry name" value="TAT"/>
    <property type="match status" value="1"/>
</dbReference>
<proteinExistence type="predicted"/>
<feature type="region of interest" description="Disordered" evidence="1">
    <location>
        <begin position="1"/>
        <end position="21"/>
    </location>
</feature>
<gene>
    <name evidence="2" type="ORF">ISG29_10445</name>
</gene>
<dbReference type="InterPro" id="IPR039535">
    <property type="entry name" value="ASST-like"/>
</dbReference>
<accession>A0A930YB57</accession>
<reference evidence="2" key="1">
    <citation type="submission" date="2020-11" db="EMBL/GenBank/DDBJ databases">
        <title>Nocardioides sp. CBS4Y-1, whole genome shotgun sequence.</title>
        <authorList>
            <person name="Tuo L."/>
        </authorList>
    </citation>
    <scope>NUCLEOTIDE SEQUENCE</scope>
    <source>
        <strain evidence="2">CBS4Y-1</strain>
    </source>
</reference>
<keyword evidence="3" id="KW-1185">Reference proteome</keyword>
<comment type="caution">
    <text evidence="2">The sequence shown here is derived from an EMBL/GenBank/DDBJ whole genome shotgun (WGS) entry which is preliminary data.</text>
</comment>
<dbReference type="PANTHER" id="PTHR35340:SF5">
    <property type="entry name" value="ASST-DOMAIN-CONTAINING PROTEIN"/>
    <property type="match status" value="1"/>
</dbReference>
<organism evidence="2 3">
    <name type="scientific">Nocardioides acrostichi</name>
    <dbReference type="NCBI Taxonomy" id="2784339"/>
    <lineage>
        <taxon>Bacteria</taxon>
        <taxon>Bacillati</taxon>
        <taxon>Actinomycetota</taxon>
        <taxon>Actinomycetes</taxon>
        <taxon>Propionibacteriales</taxon>
        <taxon>Nocardioidaceae</taxon>
        <taxon>Nocardioides</taxon>
    </lineage>
</organism>
<sequence length="525" mass="55892">MDHVDTSPESPPDPDHGTAHPARIGRRRWLAYAGAALGGAALGAGGVGGAVALGDDDSGGGAASTAEDTEELPPVRTYVSTQLVAPDVEVESFGAGPSEGLLFTGGRVDTFRGAVYDNEGEPVWIEPYGRPVAGLRVQRYRGEPVLTYWAGTVGLGFGWGQGVLLDRSYRQVGTVDAGHGVQADLHEFELTDRGTALLTAYPTHRADVSSLGAPTDGWMLDNHLQEIDVETGEVLLDWVASEHLDLDESNQRAGGARPGDTPEGAIDPFHLNSAQARGDAVLLSFRHTDALVLIDRRTGEIRWRLGGTASDFEVPDECGFRYQHDARFLDGGEDGTSTTGRLSIFDNNGNGSEGSGTSSALFLDVDEKGRSVSLVRRLEDGQKTQAMGSTQQLAGGNVVVDWGTAPVISEITPDGDVVWRMTRLGSGSYRGLRQTWTARPTTTPDVAAVTDGGSMTVYASWNGATEVARWRALAGDRRDALVRAEEAERSGFETSLEVEAARYLAVVALDAEGQELGRSRTITVR</sequence>
<dbReference type="RefSeq" id="WP_194503366.1">
    <property type="nucleotide sequence ID" value="NZ_JADIVZ010000004.1"/>
</dbReference>
<dbReference type="Pfam" id="PF14269">
    <property type="entry name" value="Arylsulfotran_2"/>
    <property type="match status" value="1"/>
</dbReference>
<dbReference type="PANTHER" id="PTHR35340">
    <property type="entry name" value="PQQ ENZYME REPEAT PROTEIN-RELATED"/>
    <property type="match status" value="1"/>
</dbReference>
<dbReference type="InterPro" id="IPR006311">
    <property type="entry name" value="TAT_signal"/>
</dbReference>
<dbReference type="InterPro" id="IPR053143">
    <property type="entry name" value="Arylsulfate_ST"/>
</dbReference>
<evidence type="ECO:0000313" key="2">
    <source>
        <dbReference type="EMBL" id="MBF4162113.1"/>
    </source>
</evidence>
<dbReference type="Proteomes" id="UP000656804">
    <property type="component" value="Unassembled WGS sequence"/>
</dbReference>
<dbReference type="AlphaFoldDB" id="A0A930YB57"/>